<dbReference type="InterPro" id="IPR002145">
    <property type="entry name" value="CopG"/>
</dbReference>
<keyword evidence="3" id="KW-1185">Reference proteome</keyword>
<dbReference type="SUPFAM" id="SSF47598">
    <property type="entry name" value="Ribbon-helix-helix"/>
    <property type="match status" value="1"/>
</dbReference>
<name>A0A1Q8CYT9_9PSEU</name>
<gene>
    <name evidence="2" type="ORF">BU204_00935</name>
</gene>
<comment type="caution">
    <text evidence="2">The sequence shown here is derived from an EMBL/GenBank/DDBJ whole genome shotgun (WGS) entry which is preliminary data.</text>
</comment>
<proteinExistence type="predicted"/>
<organism evidence="2 3">
    <name type="scientific">Actinophytocola xanthii</name>
    <dbReference type="NCBI Taxonomy" id="1912961"/>
    <lineage>
        <taxon>Bacteria</taxon>
        <taxon>Bacillati</taxon>
        <taxon>Actinomycetota</taxon>
        <taxon>Actinomycetes</taxon>
        <taxon>Pseudonocardiales</taxon>
        <taxon>Pseudonocardiaceae</taxon>
    </lineage>
</organism>
<protein>
    <submittedName>
        <fullName evidence="2">Antitoxin</fullName>
    </submittedName>
</protein>
<evidence type="ECO:0000313" key="2">
    <source>
        <dbReference type="EMBL" id="OLF19520.1"/>
    </source>
</evidence>
<dbReference type="Pfam" id="PF01402">
    <property type="entry name" value="RHH_1"/>
    <property type="match status" value="1"/>
</dbReference>
<dbReference type="STRING" id="1912961.BU204_00935"/>
<accession>A0A1Q8CYT9</accession>
<dbReference type="EMBL" id="MSIE01000001">
    <property type="protein sequence ID" value="OLF19520.1"/>
    <property type="molecule type" value="Genomic_DNA"/>
</dbReference>
<feature type="domain" description="Ribbon-helix-helix protein CopG" evidence="1">
    <location>
        <begin position="2"/>
        <end position="40"/>
    </location>
</feature>
<dbReference type="RefSeq" id="WP_075123554.1">
    <property type="nucleotide sequence ID" value="NZ_MSIE01000001.1"/>
</dbReference>
<evidence type="ECO:0000313" key="3">
    <source>
        <dbReference type="Proteomes" id="UP000185596"/>
    </source>
</evidence>
<dbReference type="CDD" id="cd22231">
    <property type="entry name" value="RHH_NikR_HicB-like"/>
    <property type="match status" value="1"/>
</dbReference>
<dbReference type="GO" id="GO:0006355">
    <property type="term" value="P:regulation of DNA-templated transcription"/>
    <property type="evidence" value="ECO:0007669"/>
    <property type="project" value="InterPro"/>
</dbReference>
<reference evidence="2 3" key="1">
    <citation type="submission" date="2016-12" db="EMBL/GenBank/DDBJ databases">
        <title>The draft genome sequence of Actinophytocola sp. 11-183.</title>
        <authorList>
            <person name="Wang W."/>
            <person name="Yuan L."/>
        </authorList>
    </citation>
    <scope>NUCLEOTIDE SEQUENCE [LARGE SCALE GENOMIC DNA]</scope>
    <source>
        <strain evidence="2 3">11-183</strain>
    </source>
</reference>
<dbReference type="Proteomes" id="UP000185596">
    <property type="component" value="Unassembled WGS sequence"/>
</dbReference>
<dbReference type="InterPro" id="IPR010985">
    <property type="entry name" value="Ribbon_hlx_hlx"/>
</dbReference>
<evidence type="ECO:0000259" key="1">
    <source>
        <dbReference type="Pfam" id="PF01402"/>
    </source>
</evidence>
<sequence>MKLSVSLPAEDVAFVDEYVRRTGEPSRSSAIQRAIALLRAAELEEEYASAFDEWDRAESAAWERASGDGL</sequence>
<dbReference type="AlphaFoldDB" id="A0A1Q8CYT9"/>